<feature type="non-terminal residue" evidence="1">
    <location>
        <position position="137"/>
    </location>
</feature>
<accession>A0A699VJ66</accession>
<feature type="non-terminal residue" evidence="1">
    <location>
        <position position="1"/>
    </location>
</feature>
<sequence length="137" mass="15286">SPSYDDEFGAALNNVASTVEVSLVATKRINTIHPQSLIIRDPTSVLQTRSKCLFACFLSQVEPKSVAHALEDPSWVDAMQEEMKQFKFQNVCVLVDLLEGKYAIGTKWILKNKRDASGIVVRNKARLVAQAHRQEEG</sequence>
<protein>
    <submittedName>
        <fullName evidence="1">Uncharacterized protein</fullName>
    </submittedName>
</protein>
<reference evidence="1" key="1">
    <citation type="journal article" date="2019" name="Sci. Rep.">
        <title>Draft genome of Tanacetum cinerariifolium, the natural source of mosquito coil.</title>
        <authorList>
            <person name="Yamashiro T."/>
            <person name="Shiraishi A."/>
            <person name="Satake H."/>
            <person name="Nakayama K."/>
        </authorList>
    </citation>
    <scope>NUCLEOTIDE SEQUENCE</scope>
</reference>
<evidence type="ECO:0000313" key="1">
    <source>
        <dbReference type="EMBL" id="GFD35632.1"/>
    </source>
</evidence>
<dbReference type="AlphaFoldDB" id="A0A699VJ66"/>
<organism evidence="1">
    <name type="scientific">Tanacetum cinerariifolium</name>
    <name type="common">Dalmatian daisy</name>
    <name type="synonym">Chrysanthemum cinerariifolium</name>
    <dbReference type="NCBI Taxonomy" id="118510"/>
    <lineage>
        <taxon>Eukaryota</taxon>
        <taxon>Viridiplantae</taxon>
        <taxon>Streptophyta</taxon>
        <taxon>Embryophyta</taxon>
        <taxon>Tracheophyta</taxon>
        <taxon>Spermatophyta</taxon>
        <taxon>Magnoliopsida</taxon>
        <taxon>eudicotyledons</taxon>
        <taxon>Gunneridae</taxon>
        <taxon>Pentapetalae</taxon>
        <taxon>asterids</taxon>
        <taxon>campanulids</taxon>
        <taxon>Asterales</taxon>
        <taxon>Asteraceae</taxon>
        <taxon>Asteroideae</taxon>
        <taxon>Anthemideae</taxon>
        <taxon>Anthemidinae</taxon>
        <taxon>Tanacetum</taxon>
    </lineage>
</organism>
<gene>
    <name evidence="1" type="ORF">Tci_907601</name>
</gene>
<proteinExistence type="predicted"/>
<name>A0A699VJ66_TANCI</name>
<dbReference type="EMBL" id="BKCJ011461175">
    <property type="protein sequence ID" value="GFD35632.1"/>
    <property type="molecule type" value="Genomic_DNA"/>
</dbReference>
<comment type="caution">
    <text evidence="1">The sequence shown here is derived from an EMBL/GenBank/DDBJ whole genome shotgun (WGS) entry which is preliminary data.</text>
</comment>